<name>A0ABM8VX26_GIGMA</name>
<feature type="domain" description="Protein kinase" evidence="2">
    <location>
        <begin position="329"/>
        <end position="625"/>
    </location>
</feature>
<accession>A0ABM8VX26</accession>
<dbReference type="InterPro" id="IPR001245">
    <property type="entry name" value="Ser-Thr/Tyr_kinase_cat_dom"/>
</dbReference>
<dbReference type="InterPro" id="IPR036537">
    <property type="entry name" value="Adaptor_Cbl_N_dom_sf"/>
</dbReference>
<reference evidence="3 4" key="1">
    <citation type="submission" date="2021-06" db="EMBL/GenBank/DDBJ databases">
        <authorList>
            <person name="Kallberg Y."/>
            <person name="Tangrot J."/>
            <person name="Rosling A."/>
        </authorList>
    </citation>
    <scope>NUCLEOTIDE SEQUENCE [LARGE SCALE GENOMIC DNA]</scope>
    <source>
        <strain evidence="3 4">120-4 pot B 10/14</strain>
    </source>
</reference>
<dbReference type="InterPro" id="IPR011009">
    <property type="entry name" value="Kinase-like_dom_sf"/>
</dbReference>
<sequence length="734" mass="83923">MCGTAEVHKLTRNNDAQKDNNNNGLSHPQIYWDRPLAFENYSLFSLNKDFIQINGSHVKRIALFEFGPGHYLEAQWAEIYQQNLTEINADDNDLLGQPPWMRIAEKNMQGLANNSSERPIDIDNIWSGSFEIFPNLYDAENFLAHAKSGQIEETFYVSNEYGNTIEEVDNNNELDLDVLSTTQLSNGEIQKTKPPNVEFQKHKTQPQNIEIQESPGYEIQETQLPGLEIQKTQSSDNLKSVNLTNVAISTAKYGFVKACGAIPLIGNIAADIAQDIINLAENANHNREACKYISERVQNSLKTIATFPVSGNLEKSQKVYGEILNEIKLYVIEIDKPGKFSEKAKKWFMEIANADNIKSANEKLFKKLTDATNDFYNTVTLDTNIQINKIREEISEGFAALQIMLTQKGDSLTEEKIEVVKRYYSGDEVAVKKIPNVEQRKIAKHTKIAVLPQLAYFWLFINRFTNYSFGTYEEDENGKKYLFVVTKWMQHGNLHKNVLLDEYLDAKLTNFEMSRKIGDASQTMPLETQRLWTAPEKLKFPKTPYTDKCEVYSFAILLWEISAQLIPFNNIDYHTVVEKVKKGERPSPFSENTPEQYKKIVERAWHHIPKKRPIIDDLRKQLGKINREGNPNRNDSVTSFSSISSASDDSENEPLSGLLPIGQYMYAYVCLKGSYYSREEGLKYLKKAADNNDPDALCMVSQLFLNGEHGYPINDDKYVCYLKKAKEAQEKLKN</sequence>
<keyword evidence="4" id="KW-1185">Reference proteome</keyword>
<dbReference type="InterPro" id="IPR000719">
    <property type="entry name" value="Prot_kinase_dom"/>
</dbReference>
<comment type="caution">
    <text evidence="3">The sequence shown here is derived from an EMBL/GenBank/DDBJ whole genome shotgun (WGS) entry which is preliminary data.</text>
</comment>
<dbReference type="InterPro" id="IPR051681">
    <property type="entry name" value="Ser/Thr_Kinases-Pseudokinases"/>
</dbReference>
<dbReference type="PROSITE" id="PS50011">
    <property type="entry name" value="PROTEIN_KINASE_DOM"/>
    <property type="match status" value="1"/>
</dbReference>
<dbReference type="InterPro" id="IPR059179">
    <property type="entry name" value="MLKL-like_MCAfunc"/>
</dbReference>
<dbReference type="SUPFAM" id="SSF81901">
    <property type="entry name" value="HCP-like"/>
    <property type="match status" value="1"/>
</dbReference>
<organism evidence="3 4">
    <name type="scientific">Gigaspora margarita</name>
    <dbReference type="NCBI Taxonomy" id="4874"/>
    <lineage>
        <taxon>Eukaryota</taxon>
        <taxon>Fungi</taxon>
        <taxon>Fungi incertae sedis</taxon>
        <taxon>Mucoromycota</taxon>
        <taxon>Glomeromycotina</taxon>
        <taxon>Glomeromycetes</taxon>
        <taxon>Diversisporales</taxon>
        <taxon>Gigasporaceae</taxon>
        <taxon>Gigaspora</taxon>
    </lineage>
</organism>
<feature type="region of interest" description="Disordered" evidence="1">
    <location>
        <begin position="625"/>
        <end position="652"/>
    </location>
</feature>
<feature type="region of interest" description="Disordered" evidence="1">
    <location>
        <begin position="1"/>
        <end position="23"/>
    </location>
</feature>
<proteinExistence type="predicted"/>
<dbReference type="Pfam" id="PF07714">
    <property type="entry name" value="PK_Tyr_Ser-Thr"/>
    <property type="match status" value="1"/>
</dbReference>
<dbReference type="SUPFAM" id="SSF56112">
    <property type="entry name" value="Protein kinase-like (PK-like)"/>
    <property type="match status" value="1"/>
</dbReference>
<feature type="compositionally biased region" description="Low complexity" evidence="1">
    <location>
        <begin position="635"/>
        <end position="647"/>
    </location>
</feature>
<dbReference type="Gene3D" id="1.10.510.10">
    <property type="entry name" value="Transferase(Phosphotransferase) domain 1"/>
    <property type="match status" value="1"/>
</dbReference>
<evidence type="ECO:0000259" key="2">
    <source>
        <dbReference type="PROSITE" id="PS50011"/>
    </source>
</evidence>
<dbReference type="PANTHER" id="PTHR44329">
    <property type="entry name" value="SERINE/THREONINE-PROTEIN KINASE TNNI3K-RELATED"/>
    <property type="match status" value="1"/>
</dbReference>
<protein>
    <submittedName>
        <fullName evidence="3">34544_t:CDS:1</fullName>
    </submittedName>
</protein>
<evidence type="ECO:0000313" key="4">
    <source>
        <dbReference type="Proteomes" id="UP000789901"/>
    </source>
</evidence>
<dbReference type="Gene3D" id="1.20.930.20">
    <property type="entry name" value="Adaptor protein Cbl, N-terminal domain"/>
    <property type="match status" value="1"/>
</dbReference>
<evidence type="ECO:0000256" key="1">
    <source>
        <dbReference type="SAM" id="MobiDB-lite"/>
    </source>
</evidence>
<dbReference type="Proteomes" id="UP000789901">
    <property type="component" value="Unassembled WGS sequence"/>
</dbReference>
<evidence type="ECO:0000313" key="3">
    <source>
        <dbReference type="EMBL" id="CAG8468015.1"/>
    </source>
</evidence>
<dbReference type="CDD" id="cd21037">
    <property type="entry name" value="MLKL_NTD"/>
    <property type="match status" value="1"/>
</dbReference>
<dbReference type="Gene3D" id="1.25.40.10">
    <property type="entry name" value="Tetratricopeptide repeat domain"/>
    <property type="match status" value="1"/>
</dbReference>
<dbReference type="InterPro" id="IPR011990">
    <property type="entry name" value="TPR-like_helical_dom_sf"/>
</dbReference>
<dbReference type="EMBL" id="CAJVQB010000112">
    <property type="protein sequence ID" value="CAG8468015.1"/>
    <property type="molecule type" value="Genomic_DNA"/>
</dbReference>
<gene>
    <name evidence="3" type="ORF">GMARGA_LOCUS637</name>
</gene>